<protein>
    <submittedName>
        <fullName evidence="5">Putative DNA-binding transcriptional regulator YafY</fullName>
    </submittedName>
</protein>
<dbReference type="PIRSF" id="PIRSF016838">
    <property type="entry name" value="PafC"/>
    <property type="match status" value="1"/>
</dbReference>
<dbReference type="Pfam" id="PF08279">
    <property type="entry name" value="HTH_11"/>
    <property type="match status" value="1"/>
</dbReference>
<name>A0A4R1FYU9_9NOCA</name>
<evidence type="ECO:0000256" key="2">
    <source>
        <dbReference type="ARBA" id="ARBA00023125"/>
    </source>
</evidence>
<dbReference type="PANTHER" id="PTHR34580">
    <property type="match status" value="1"/>
</dbReference>
<dbReference type="Proteomes" id="UP000294856">
    <property type="component" value="Unassembled WGS sequence"/>
</dbReference>
<reference evidence="5 6" key="1">
    <citation type="submission" date="2019-03" db="EMBL/GenBank/DDBJ databases">
        <title>Genomic Encyclopedia of Type Strains, Phase IV (KMG-IV): sequencing the most valuable type-strain genomes for metagenomic binning, comparative biology and taxonomic classification.</title>
        <authorList>
            <person name="Goeker M."/>
        </authorList>
    </citation>
    <scope>NUCLEOTIDE SEQUENCE [LARGE SCALE GENOMIC DNA]</scope>
    <source>
        <strain evidence="5 6">DSM 44684</strain>
    </source>
</reference>
<dbReference type="AlphaFoldDB" id="A0A4R1FYU9"/>
<keyword evidence="6" id="KW-1185">Reference proteome</keyword>
<dbReference type="InterPro" id="IPR001034">
    <property type="entry name" value="DeoR_HTH"/>
</dbReference>
<feature type="domain" description="HTH deoR-type" evidence="4">
    <location>
        <begin position="21"/>
        <end position="80"/>
    </location>
</feature>
<sequence length="335" mass="37269">MGTSGHLLSYRPGRVEFVKETSARLLRLLALLQTRREWSGDELAARLDVSTRTVRRDVDKLRALDYPVRAVKGIDGGYHLEPGARLPPLQLDDEEAVAMAIALRTASISGVSGIGETALRALVKLEQVLPARLRHRVHAMQVSNVQIPGRARVDIDPAVLSAIAAACRDHQRLRFDYRSGDRESRRETEPHELVTWGPRWYLVAWDIDRDDWRTFRVDRMQPKIPVGPRFSPREIPGGDAAAHVAKGVAQLWPYRATVRLHVPADSEPARAAATYGTVEPIDADTCRLEIGADNPRGLTFLLGALDTDFDIEHGPELSEHLRALAARFTRATASE</sequence>
<dbReference type="SUPFAM" id="SSF46785">
    <property type="entry name" value="Winged helix' DNA-binding domain"/>
    <property type="match status" value="1"/>
</dbReference>
<dbReference type="Gene3D" id="1.10.10.10">
    <property type="entry name" value="Winged helix-like DNA-binding domain superfamily/Winged helix DNA-binding domain"/>
    <property type="match status" value="1"/>
</dbReference>
<dbReference type="InterPro" id="IPR051534">
    <property type="entry name" value="CBASS_pafABC_assoc_protein"/>
</dbReference>
<dbReference type="PANTHER" id="PTHR34580:SF3">
    <property type="entry name" value="PROTEIN PAFB"/>
    <property type="match status" value="1"/>
</dbReference>
<dbReference type="InterPro" id="IPR036388">
    <property type="entry name" value="WH-like_DNA-bd_sf"/>
</dbReference>
<evidence type="ECO:0000256" key="3">
    <source>
        <dbReference type="ARBA" id="ARBA00023163"/>
    </source>
</evidence>
<dbReference type="Pfam" id="PF13280">
    <property type="entry name" value="WYL"/>
    <property type="match status" value="1"/>
</dbReference>
<evidence type="ECO:0000256" key="1">
    <source>
        <dbReference type="ARBA" id="ARBA00023015"/>
    </source>
</evidence>
<dbReference type="PROSITE" id="PS51000">
    <property type="entry name" value="HTH_DEOR_2"/>
    <property type="match status" value="1"/>
</dbReference>
<dbReference type="GO" id="GO:0003677">
    <property type="term" value="F:DNA binding"/>
    <property type="evidence" value="ECO:0007669"/>
    <property type="project" value="UniProtKB-KW"/>
</dbReference>
<dbReference type="InterPro" id="IPR028349">
    <property type="entry name" value="PafC-like"/>
</dbReference>
<evidence type="ECO:0000313" key="5">
    <source>
        <dbReference type="EMBL" id="TCJ99390.1"/>
    </source>
</evidence>
<keyword evidence="3" id="KW-0804">Transcription</keyword>
<evidence type="ECO:0000259" key="4">
    <source>
        <dbReference type="PROSITE" id="PS51000"/>
    </source>
</evidence>
<accession>A0A4R1FYU9</accession>
<dbReference type="PROSITE" id="PS52050">
    <property type="entry name" value="WYL"/>
    <property type="match status" value="1"/>
</dbReference>
<organism evidence="5 6">
    <name type="scientific">Nocardia alba</name>
    <dbReference type="NCBI Taxonomy" id="225051"/>
    <lineage>
        <taxon>Bacteria</taxon>
        <taxon>Bacillati</taxon>
        <taxon>Actinomycetota</taxon>
        <taxon>Actinomycetes</taxon>
        <taxon>Mycobacteriales</taxon>
        <taxon>Nocardiaceae</taxon>
        <taxon>Nocardia</taxon>
    </lineage>
</organism>
<dbReference type="PROSITE" id="PS00894">
    <property type="entry name" value="HTH_DEOR_1"/>
    <property type="match status" value="1"/>
</dbReference>
<proteinExistence type="predicted"/>
<evidence type="ECO:0000313" key="6">
    <source>
        <dbReference type="Proteomes" id="UP000294856"/>
    </source>
</evidence>
<dbReference type="InterPro" id="IPR013196">
    <property type="entry name" value="HTH_11"/>
</dbReference>
<dbReference type="InterPro" id="IPR026881">
    <property type="entry name" value="WYL_dom"/>
</dbReference>
<keyword evidence="2 5" id="KW-0238">DNA-binding</keyword>
<keyword evidence="1" id="KW-0805">Transcription regulation</keyword>
<dbReference type="InterPro" id="IPR036390">
    <property type="entry name" value="WH_DNA-bd_sf"/>
</dbReference>
<dbReference type="GO" id="GO:0003700">
    <property type="term" value="F:DNA-binding transcription factor activity"/>
    <property type="evidence" value="ECO:0007669"/>
    <property type="project" value="InterPro"/>
</dbReference>
<dbReference type="InterPro" id="IPR018356">
    <property type="entry name" value="Tscrpt_reg_HTH_DeoR_CS"/>
</dbReference>
<dbReference type="EMBL" id="SMFR01000001">
    <property type="protein sequence ID" value="TCJ99390.1"/>
    <property type="molecule type" value="Genomic_DNA"/>
</dbReference>
<gene>
    <name evidence="5" type="ORF">DFR71_0365</name>
</gene>
<comment type="caution">
    <text evidence="5">The sequence shown here is derived from an EMBL/GenBank/DDBJ whole genome shotgun (WGS) entry which is preliminary data.</text>
</comment>